<accession>A0A031FPW4</accession>
<sequence>MPDAVTSHPGLNAAVIAFLGSGNSSFPRADEEAIIASPVDRAGLVATVRDLVDECLGTVVDWSTHTLAEGGRAARAAMAQRHPELSPAALDALAWAYTYNWR</sequence>
<proteinExistence type="predicted"/>
<organism evidence="1 2">
    <name type="scientific">Microbacterium oleivorans</name>
    <dbReference type="NCBI Taxonomy" id="273677"/>
    <lineage>
        <taxon>Bacteria</taxon>
        <taxon>Bacillati</taxon>
        <taxon>Actinomycetota</taxon>
        <taxon>Actinomycetes</taxon>
        <taxon>Micrococcales</taxon>
        <taxon>Microbacteriaceae</taxon>
        <taxon>Microbacterium</taxon>
    </lineage>
</organism>
<dbReference type="Proteomes" id="UP000024001">
    <property type="component" value="Unassembled WGS sequence"/>
</dbReference>
<protein>
    <submittedName>
        <fullName evidence="1">Uncharacterized protein</fullName>
    </submittedName>
</protein>
<reference evidence="1 2" key="1">
    <citation type="submission" date="2014-03" db="EMBL/GenBank/DDBJ databases">
        <title>Draft Genome Sequences of 13 Willow Endophytes.</title>
        <authorList>
            <person name="Gan H.Y."/>
            <person name="Gan H.M."/>
            <person name="Savka M.A."/>
            <person name="Hudson A.O."/>
        </authorList>
    </citation>
    <scope>NUCLEOTIDE SEQUENCE [LARGE SCALE GENOMIC DNA]</scope>
    <source>
        <strain evidence="1 2">RIT293</strain>
    </source>
</reference>
<comment type="caution">
    <text evidence="1">The sequence shown here is derived from an EMBL/GenBank/DDBJ whole genome shotgun (WGS) entry which is preliminary data.</text>
</comment>
<dbReference type="AlphaFoldDB" id="A0A031FPW4"/>
<dbReference type="EMBL" id="JFYO01000007">
    <property type="protein sequence ID" value="EZP26201.1"/>
    <property type="molecule type" value="Genomic_DNA"/>
</dbReference>
<dbReference type="KEGG" id="moo:BWL13_02351"/>
<evidence type="ECO:0000313" key="1">
    <source>
        <dbReference type="EMBL" id="EZP26201.1"/>
    </source>
</evidence>
<dbReference type="PATRIC" id="fig|273677.3.peg.2514"/>
<evidence type="ECO:0000313" key="2">
    <source>
        <dbReference type="Proteomes" id="UP000024001"/>
    </source>
</evidence>
<keyword evidence="2" id="KW-1185">Reference proteome</keyword>
<name>A0A031FPW4_9MICO</name>
<gene>
    <name evidence="1" type="ORF">BW34_02533</name>
</gene>